<evidence type="ECO:0000256" key="3">
    <source>
        <dbReference type="RuleBase" id="RU003953"/>
    </source>
</evidence>
<comment type="similarity">
    <text evidence="1 3">Belongs to the tRNA nucleotidyltransferase/poly(A) polymerase family.</text>
</comment>
<name>A0AAE1SCD5_9SOLA</name>
<proteinExistence type="inferred from homology"/>
<gene>
    <name evidence="5" type="ORF">RND71_011996</name>
</gene>
<evidence type="ECO:0000313" key="6">
    <source>
        <dbReference type="Proteomes" id="UP001291623"/>
    </source>
</evidence>
<reference evidence="5" key="1">
    <citation type="submission" date="2023-12" db="EMBL/GenBank/DDBJ databases">
        <title>Genome assembly of Anisodus tanguticus.</title>
        <authorList>
            <person name="Wang Y.-J."/>
        </authorList>
    </citation>
    <scope>NUCLEOTIDE SEQUENCE</scope>
    <source>
        <strain evidence="5">KB-2021</strain>
        <tissue evidence="5">Leaf</tissue>
    </source>
</reference>
<keyword evidence="2 3" id="KW-0808">Transferase</keyword>
<evidence type="ECO:0000259" key="4">
    <source>
        <dbReference type="Pfam" id="PF01743"/>
    </source>
</evidence>
<dbReference type="AlphaFoldDB" id="A0AAE1SCD5"/>
<keyword evidence="3" id="KW-0694">RNA-binding</keyword>
<dbReference type="Pfam" id="PF01743">
    <property type="entry name" value="PolyA_pol"/>
    <property type="match status" value="1"/>
</dbReference>
<evidence type="ECO:0000313" key="5">
    <source>
        <dbReference type="EMBL" id="KAK4368204.1"/>
    </source>
</evidence>
<dbReference type="InterPro" id="IPR052191">
    <property type="entry name" value="tRNA_ntf/polyA_polymerase_I"/>
</dbReference>
<dbReference type="EMBL" id="JAVYJV010000006">
    <property type="protein sequence ID" value="KAK4368204.1"/>
    <property type="molecule type" value="Genomic_DNA"/>
</dbReference>
<comment type="caution">
    <text evidence="5">The sequence shown here is derived from an EMBL/GenBank/DDBJ whole genome shotgun (WGS) entry which is preliminary data.</text>
</comment>
<protein>
    <recommendedName>
        <fullName evidence="4">Poly A polymerase head domain-containing protein</fullName>
    </recommendedName>
</protein>
<keyword evidence="6" id="KW-1185">Reference proteome</keyword>
<dbReference type="Proteomes" id="UP001291623">
    <property type="component" value="Unassembled WGS sequence"/>
</dbReference>
<organism evidence="5 6">
    <name type="scientific">Anisodus tanguticus</name>
    <dbReference type="NCBI Taxonomy" id="243964"/>
    <lineage>
        <taxon>Eukaryota</taxon>
        <taxon>Viridiplantae</taxon>
        <taxon>Streptophyta</taxon>
        <taxon>Embryophyta</taxon>
        <taxon>Tracheophyta</taxon>
        <taxon>Spermatophyta</taxon>
        <taxon>Magnoliopsida</taxon>
        <taxon>eudicotyledons</taxon>
        <taxon>Gunneridae</taxon>
        <taxon>Pentapetalae</taxon>
        <taxon>asterids</taxon>
        <taxon>lamiids</taxon>
        <taxon>Solanales</taxon>
        <taxon>Solanaceae</taxon>
        <taxon>Solanoideae</taxon>
        <taxon>Hyoscyameae</taxon>
        <taxon>Anisodus</taxon>
    </lineage>
</organism>
<evidence type="ECO:0000256" key="1">
    <source>
        <dbReference type="ARBA" id="ARBA00007265"/>
    </source>
</evidence>
<dbReference type="InterPro" id="IPR002646">
    <property type="entry name" value="PolA_pol_head_dom"/>
</dbReference>
<dbReference type="PANTHER" id="PTHR43051">
    <property type="entry name" value="POLYNUCLEOTIDE ADENYLYLTRANSFERASE FAMILY PROTEIN"/>
    <property type="match status" value="1"/>
</dbReference>
<feature type="domain" description="Poly A polymerase head" evidence="4">
    <location>
        <begin position="49"/>
        <end position="83"/>
    </location>
</feature>
<dbReference type="GO" id="GO:0001680">
    <property type="term" value="P:tRNA 3'-terminal CCA addition"/>
    <property type="evidence" value="ECO:0007669"/>
    <property type="project" value="UniProtKB-ARBA"/>
</dbReference>
<dbReference type="GO" id="GO:0016779">
    <property type="term" value="F:nucleotidyltransferase activity"/>
    <property type="evidence" value="ECO:0007669"/>
    <property type="project" value="InterPro"/>
</dbReference>
<dbReference type="InterPro" id="IPR043519">
    <property type="entry name" value="NT_sf"/>
</dbReference>
<dbReference type="PANTHER" id="PTHR43051:SF10">
    <property type="entry name" value="POLY A POLYMERASE HEAD DOMAIN-CONTAINING PROTEIN"/>
    <property type="match status" value="1"/>
</dbReference>
<dbReference type="GO" id="GO:0003723">
    <property type="term" value="F:RNA binding"/>
    <property type="evidence" value="ECO:0007669"/>
    <property type="project" value="UniProtKB-KW"/>
</dbReference>
<sequence length="84" mass="9314">MICDDDDAGEIDFSKWRKLNSRDCGIRSSMISASASVVLKVLQSGGFEAYLVGGCVRDLILNRIPKDFDVITTARLLQVQDTFK</sequence>
<evidence type="ECO:0000256" key="2">
    <source>
        <dbReference type="ARBA" id="ARBA00022679"/>
    </source>
</evidence>
<dbReference type="SUPFAM" id="SSF81301">
    <property type="entry name" value="Nucleotidyltransferase"/>
    <property type="match status" value="1"/>
</dbReference>
<accession>A0AAE1SCD5</accession>
<dbReference type="Gene3D" id="3.30.460.10">
    <property type="entry name" value="Beta Polymerase, domain 2"/>
    <property type="match status" value="1"/>
</dbReference>